<sequence length="444" mass="49780">MSRPPPPPPPPDVRGNPAMGQRPPQPPPGPQVPRPPPPGMPMQQLPIRQQSIRIQDITPPKMMDESACLKKLTTYSAHTIRKCLPRDPKKEGRGTWARSEIIEERWAQEDIIKQIKKLSERGRSVADKKKALMPNQQGQVTTLVDNLASTEVDRAFEWSLVQLDSVTKPISVFRGGKKREAYETVSMIAFVKRSPRKDLNPVILFQNIEKMKADSMRPPQQPQGQPAGPEPIEIIQVNGGDKDKAPKGRSKSREKKYHGRDDSSSGDSFDSDTGSDSSFTGSDSMDTSISSNSHSRRKQNHGKPPFRSHSRPREQPREHRKTYFLEHRAHSPELHYDPHGGSPRPYVVPDVPPRPIPTALPTSDPVAAAYHAGRVDAEAERFGSADRVMPRPVERVIERVRPVPVISYGPTTMEHRYSVPNNYADDRYLDDLRRDDTTSASVSS</sequence>
<feature type="compositionally biased region" description="Low complexity" evidence="1">
    <location>
        <begin position="265"/>
        <end position="293"/>
    </location>
</feature>
<gene>
    <name evidence="2" type="ORF">K444DRAFT_418774</name>
</gene>
<reference evidence="2 3" key="1">
    <citation type="submission" date="2016-04" db="EMBL/GenBank/DDBJ databases">
        <title>A degradative enzymes factory behind the ericoid mycorrhizal symbiosis.</title>
        <authorList>
            <consortium name="DOE Joint Genome Institute"/>
            <person name="Martino E."/>
            <person name="Morin E."/>
            <person name="Grelet G."/>
            <person name="Kuo A."/>
            <person name="Kohler A."/>
            <person name="Daghino S."/>
            <person name="Barry K."/>
            <person name="Choi C."/>
            <person name="Cichocki N."/>
            <person name="Clum A."/>
            <person name="Copeland A."/>
            <person name="Hainaut M."/>
            <person name="Haridas S."/>
            <person name="Labutti K."/>
            <person name="Lindquist E."/>
            <person name="Lipzen A."/>
            <person name="Khouja H.-R."/>
            <person name="Murat C."/>
            <person name="Ohm R."/>
            <person name="Olson A."/>
            <person name="Spatafora J."/>
            <person name="Veneault-Fourrey C."/>
            <person name="Henrissat B."/>
            <person name="Grigoriev I."/>
            <person name="Martin F."/>
            <person name="Perotto S."/>
        </authorList>
    </citation>
    <scope>NUCLEOTIDE SEQUENCE [LARGE SCALE GENOMIC DNA]</scope>
    <source>
        <strain evidence="2 3">E</strain>
    </source>
</reference>
<dbReference type="GeneID" id="36580770"/>
<dbReference type="OrthoDB" id="3440029at2759"/>
<evidence type="ECO:0000256" key="1">
    <source>
        <dbReference type="SAM" id="MobiDB-lite"/>
    </source>
</evidence>
<dbReference type="Proteomes" id="UP000235371">
    <property type="component" value="Unassembled WGS sequence"/>
</dbReference>
<keyword evidence="3" id="KW-1185">Reference proteome</keyword>
<feature type="region of interest" description="Disordered" evidence="1">
    <location>
        <begin position="1"/>
        <end position="45"/>
    </location>
</feature>
<feature type="compositionally biased region" description="Low complexity" evidence="1">
    <location>
        <begin position="222"/>
        <end position="231"/>
    </location>
</feature>
<dbReference type="RefSeq" id="XP_024735826.1">
    <property type="nucleotide sequence ID" value="XM_024872690.1"/>
</dbReference>
<proteinExistence type="predicted"/>
<feature type="compositionally biased region" description="Basic and acidic residues" evidence="1">
    <location>
        <begin position="311"/>
        <end position="338"/>
    </location>
</feature>
<name>A0A2J6T7D1_9HELO</name>
<feature type="compositionally biased region" description="Pro residues" evidence="1">
    <location>
        <begin position="23"/>
        <end position="40"/>
    </location>
</feature>
<dbReference type="STRING" id="1095630.A0A2J6T7D1"/>
<organism evidence="2 3">
    <name type="scientific">Hyaloscypha bicolor E</name>
    <dbReference type="NCBI Taxonomy" id="1095630"/>
    <lineage>
        <taxon>Eukaryota</taxon>
        <taxon>Fungi</taxon>
        <taxon>Dikarya</taxon>
        <taxon>Ascomycota</taxon>
        <taxon>Pezizomycotina</taxon>
        <taxon>Leotiomycetes</taxon>
        <taxon>Helotiales</taxon>
        <taxon>Hyaloscyphaceae</taxon>
        <taxon>Hyaloscypha</taxon>
        <taxon>Hyaloscypha bicolor</taxon>
    </lineage>
</organism>
<dbReference type="EMBL" id="KZ613817">
    <property type="protein sequence ID" value="PMD58922.1"/>
    <property type="molecule type" value="Genomic_DNA"/>
</dbReference>
<protein>
    <submittedName>
        <fullName evidence="2">Uncharacterized protein</fullName>
    </submittedName>
</protein>
<dbReference type="InParanoid" id="A0A2J6T7D1"/>
<feature type="compositionally biased region" description="Pro residues" evidence="1">
    <location>
        <begin position="1"/>
        <end position="12"/>
    </location>
</feature>
<dbReference type="AlphaFoldDB" id="A0A2J6T7D1"/>
<evidence type="ECO:0000313" key="2">
    <source>
        <dbReference type="EMBL" id="PMD58922.1"/>
    </source>
</evidence>
<feature type="compositionally biased region" description="Basic residues" evidence="1">
    <location>
        <begin position="247"/>
        <end position="258"/>
    </location>
</feature>
<feature type="compositionally biased region" description="Basic residues" evidence="1">
    <location>
        <begin position="294"/>
        <end position="310"/>
    </location>
</feature>
<accession>A0A2J6T7D1</accession>
<feature type="region of interest" description="Disordered" evidence="1">
    <location>
        <begin position="213"/>
        <end position="363"/>
    </location>
</feature>
<evidence type="ECO:0000313" key="3">
    <source>
        <dbReference type="Proteomes" id="UP000235371"/>
    </source>
</evidence>